<sequence length="173" mass="19013">MKSGTLVAILLLQTVVVMGILAHSQAADADDDFPKCCDHCNSWSGAQFCDDVGPRCRDGCVNCRVVQTRPVKTFRSGVEMDAPPSRTFPARRRAKTTDRSTSSHDNFPKCCDKCDSWSGYQFCDDVGPRCRHGCANCQVVQMRPVKTFRCGDGRPVFDGQGTPPPCPPPCKKH</sequence>
<evidence type="ECO:0000313" key="5">
    <source>
        <dbReference type="Proteomes" id="UP000019116"/>
    </source>
</evidence>
<dbReference type="EnsemblPlants" id="TraesCS5A02G466500.1">
    <property type="protein sequence ID" value="TraesCS5A02G466500.1"/>
    <property type="gene ID" value="TraesCS5A02G466500"/>
</dbReference>
<dbReference type="Gramene" id="TraesCLE_scaffold_083475_01G000100.1">
    <property type="protein sequence ID" value="TraesCLE_scaffold_083475_01G000100.1"/>
    <property type="gene ID" value="TraesCLE_scaffold_083475_01G000100"/>
</dbReference>
<accession>A0A3B6KS79</accession>
<dbReference type="InterPro" id="IPR000877">
    <property type="entry name" value="Prot_inh_BBI"/>
</dbReference>
<dbReference type="Gramene" id="TraesCS5A02G466500.1">
    <property type="protein sequence ID" value="TraesCS5A02G466500.1"/>
    <property type="gene ID" value="TraesCS5A02G466500"/>
</dbReference>
<reference evidence="4" key="2">
    <citation type="submission" date="2018-10" db="UniProtKB">
        <authorList>
            <consortium name="EnsemblPlants"/>
        </authorList>
    </citation>
    <scope>IDENTIFICATION</scope>
</reference>
<dbReference type="PANTHER" id="PTHR37378:SF8">
    <property type="entry name" value="BOWMAN-BIRK TYPE WOUND-INDUCED PROTEINASE INHIBITOR WIP1"/>
    <property type="match status" value="1"/>
</dbReference>
<dbReference type="Gramene" id="TraesCAD_scaffold_086620_01G000100.1">
    <property type="protein sequence ID" value="TraesCAD_scaffold_086620_01G000100.1"/>
    <property type="gene ID" value="TraesCAD_scaffold_086620_01G000100"/>
</dbReference>
<feature type="region of interest" description="Disordered" evidence="1">
    <location>
        <begin position="77"/>
        <end position="103"/>
    </location>
</feature>
<reference evidence="4" key="1">
    <citation type="submission" date="2018-08" db="EMBL/GenBank/DDBJ databases">
        <authorList>
            <person name="Rossello M."/>
        </authorList>
    </citation>
    <scope>NUCLEOTIDE SEQUENCE [LARGE SCALE GENOMIC DNA]</scope>
    <source>
        <strain evidence="4">cv. Chinese Spring</strain>
    </source>
</reference>
<feature type="domain" description="Bowman-Birk serine protease inhibitors family" evidence="3">
    <location>
        <begin position="36"/>
        <end position="85"/>
    </location>
</feature>
<dbReference type="GO" id="GO:0005576">
    <property type="term" value="C:extracellular region"/>
    <property type="evidence" value="ECO:0007669"/>
    <property type="project" value="InterPro"/>
</dbReference>
<feature type="signal peptide" evidence="2">
    <location>
        <begin position="1"/>
        <end position="29"/>
    </location>
</feature>
<proteinExistence type="predicted"/>
<organism evidence="4">
    <name type="scientific">Triticum aestivum</name>
    <name type="common">Wheat</name>
    <dbReference type="NCBI Taxonomy" id="4565"/>
    <lineage>
        <taxon>Eukaryota</taxon>
        <taxon>Viridiplantae</taxon>
        <taxon>Streptophyta</taxon>
        <taxon>Embryophyta</taxon>
        <taxon>Tracheophyta</taxon>
        <taxon>Spermatophyta</taxon>
        <taxon>Magnoliopsida</taxon>
        <taxon>Liliopsida</taxon>
        <taxon>Poales</taxon>
        <taxon>Poaceae</taxon>
        <taxon>BOP clade</taxon>
        <taxon>Pooideae</taxon>
        <taxon>Triticodae</taxon>
        <taxon>Triticeae</taxon>
        <taxon>Triticinae</taxon>
        <taxon>Triticum</taxon>
    </lineage>
</organism>
<protein>
    <recommendedName>
        <fullName evidence="3">Bowman-Birk serine protease inhibitors family domain-containing protein</fullName>
    </recommendedName>
</protein>
<dbReference type="Gramene" id="TraesCS5A03G1099900.1">
    <property type="protein sequence ID" value="TraesCS5A03G1099900.1.CDS"/>
    <property type="gene ID" value="TraesCS5A03G1099900"/>
</dbReference>
<dbReference type="Gramene" id="TraesWEE_scaffold_040783_01G000200.1">
    <property type="protein sequence ID" value="TraesWEE_scaffold_040783_01G000200.1"/>
    <property type="gene ID" value="TraesWEE_scaffold_040783_01G000200"/>
</dbReference>
<evidence type="ECO:0000256" key="1">
    <source>
        <dbReference type="SAM" id="MobiDB-lite"/>
    </source>
</evidence>
<evidence type="ECO:0000313" key="4">
    <source>
        <dbReference type="EnsemblPlants" id="TraesCS5A02G466500.1"/>
    </source>
</evidence>
<feature type="chain" id="PRO_5043176855" description="Bowman-Birk serine protease inhibitors family domain-containing protein" evidence="2">
    <location>
        <begin position="30"/>
        <end position="173"/>
    </location>
</feature>
<keyword evidence="5" id="KW-1185">Reference proteome</keyword>
<dbReference type="GO" id="GO:0004867">
    <property type="term" value="F:serine-type endopeptidase inhibitor activity"/>
    <property type="evidence" value="ECO:0007669"/>
    <property type="project" value="InterPro"/>
</dbReference>
<dbReference type="SMART" id="SM00269">
    <property type="entry name" value="BowB"/>
    <property type="match status" value="2"/>
</dbReference>
<name>A0A3B6KS79_WHEAT</name>
<dbReference type="PANTHER" id="PTHR37378">
    <property type="entry name" value="BOWMAN_BIRK DOMAIN-CONTAINING PROTEIN-RELATED"/>
    <property type="match status" value="1"/>
</dbReference>
<evidence type="ECO:0000256" key="2">
    <source>
        <dbReference type="SAM" id="SignalP"/>
    </source>
</evidence>
<dbReference type="Proteomes" id="UP000019116">
    <property type="component" value="Chromosome 5A"/>
</dbReference>
<dbReference type="Gramene" id="TraesROB_scaffold_119436_01G000100.1">
    <property type="protein sequence ID" value="TraesROB_scaffold_119436_01G000100.1"/>
    <property type="gene ID" value="TraesROB_scaffold_119436_01G000100"/>
</dbReference>
<dbReference type="AlphaFoldDB" id="A0A3B6KS79"/>
<dbReference type="InterPro" id="IPR044167">
    <property type="entry name" value="WIP1"/>
</dbReference>
<feature type="domain" description="Bowman-Birk serine protease inhibitors family" evidence="3">
    <location>
        <begin position="110"/>
        <end position="166"/>
    </location>
</feature>
<evidence type="ECO:0000259" key="3">
    <source>
        <dbReference type="SMART" id="SM00269"/>
    </source>
</evidence>
<dbReference type="OMA" id="HGCANCQ"/>
<keyword evidence="2" id="KW-0732">Signal</keyword>